<dbReference type="RefSeq" id="WP_322445546.1">
    <property type="nucleotide sequence ID" value="NZ_JAXOFX010000003.1"/>
</dbReference>
<reference evidence="1 2" key="1">
    <citation type="submission" date="2023-11" db="EMBL/GenBank/DDBJ databases">
        <title>Bacillus jintuensis, isolated from a mudflat on the Beibu Gulf coast.</title>
        <authorList>
            <person name="Li M."/>
        </authorList>
    </citation>
    <scope>NUCLEOTIDE SEQUENCE [LARGE SCALE GENOMIC DNA]</scope>
    <source>
        <strain evidence="1 2">31A1R</strain>
    </source>
</reference>
<dbReference type="EMBL" id="JAXOFX010000003">
    <property type="protein sequence ID" value="MDZ5471242.1"/>
    <property type="molecule type" value="Genomic_DNA"/>
</dbReference>
<organism evidence="1 2">
    <name type="scientific">Robertmurraya mangrovi</name>
    <dbReference type="NCBI Taxonomy" id="3098077"/>
    <lineage>
        <taxon>Bacteria</taxon>
        <taxon>Bacillati</taxon>
        <taxon>Bacillota</taxon>
        <taxon>Bacilli</taxon>
        <taxon>Bacillales</taxon>
        <taxon>Bacillaceae</taxon>
        <taxon>Robertmurraya</taxon>
    </lineage>
</organism>
<dbReference type="InterPro" id="IPR012347">
    <property type="entry name" value="Ferritin-like"/>
</dbReference>
<dbReference type="Gene3D" id="1.20.1260.10">
    <property type="match status" value="1"/>
</dbReference>
<protein>
    <recommendedName>
        <fullName evidence="3">Rubrerythrin diiron-binding domain-containing protein</fullName>
    </recommendedName>
</protein>
<evidence type="ECO:0000313" key="2">
    <source>
        <dbReference type="Proteomes" id="UP001290455"/>
    </source>
</evidence>
<sequence>MNILLSHELFYSLKEAGQMHLSAILSLGDKYHIQAPVNITKSYLKPPLTERVALMVLVQGEKENIRMYEILLTHHHFPEDVTKTFKRILSNSKDHLKLLENEWYIHK</sequence>
<evidence type="ECO:0008006" key="3">
    <source>
        <dbReference type="Google" id="ProtNLM"/>
    </source>
</evidence>
<dbReference type="Proteomes" id="UP001290455">
    <property type="component" value="Unassembled WGS sequence"/>
</dbReference>
<gene>
    <name evidence="1" type="ORF">SM124_05735</name>
</gene>
<dbReference type="SUPFAM" id="SSF47240">
    <property type="entry name" value="Ferritin-like"/>
    <property type="match status" value="1"/>
</dbReference>
<comment type="caution">
    <text evidence="1">The sequence shown here is derived from an EMBL/GenBank/DDBJ whole genome shotgun (WGS) entry which is preliminary data.</text>
</comment>
<proteinExistence type="predicted"/>
<evidence type="ECO:0000313" key="1">
    <source>
        <dbReference type="EMBL" id="MDZ5471242.1"/>
    </source>
</evidence>
<accession>A0ABU5IVQ7</accession>
<keyword evidence="2" id="KW-1185">Reference proteome</keyword>
<dbReference type="InterPro" id="IPR009078">
    <property type="entry name" value="Ferritin-like_SF"/>
</dbReference>
<name>A0ABU5IVQ7_9BACI</name>